<evidence type="ECO:0000256" key="1">
    <source>
        <dbReference type="ARBA" id="ARBA00004711"/>
    </source>
</evidence>
<gene>
    <name evidence="12" type="primary">hypF</name>
    <name evidence="12" type="ORF">ACF05T_15210</name>
</gene>
<dbReference type="Proteomes" id="UP001603013">
    <property type="component" value="Unassembled WGS sequence"/>
</dbReference>
<evidence type="ECO:0000259" key="10">
    <source>
        <dbReference type="PROSITE" id="PS51160"/>
    </source>
</evidence>
<evidence type="ECO:0000256" key="6">
    <source>
        <dbReference type="ARBA" id="ARBA00022833"/>
    </source>
</evidence>
<protein>
    <recommendedName>
        <fullName evidence="8">Carbamoyltransferase</fullName>
        <ecNumber evidence="8">6.2.-.-</ecNumber>
    </recommendedName>
</protein>
<dbReference type="PROSITE" id="PS00150">
    <property type="entry name" value="ACYLPHOSPHATASE_1"/>
    <property type="match status" value="1"/>
</dbReference>
<keyword evidence="9" id="KW-0378">Hydrolase</keyword>
<proteinExistence type="inferred from homology"/>
<dbReference type="GO" id="GO:0016874">
    <property type="term" value="F:ligase activity"/>
    <property type="evidence" value="ECO:0007669"/>
    <property type="project" value="UniProtKB-KW"/>
</dbReference>
<dbReference type="InterPro" id="IPR004421">
    <property type="entry name" value="Carbamoyltransferase_HypF"/>
</dbReference>
<dbReference type="SUPFAM" id="SSF55821">
    <property type="entry name" value="YrdC/RibB"/>
    <property type="match status" value="1"/>
</dbReference>
<dbReference type="InterPro" id="IPR001792">
    <property type="entry name" value="Acylphosphatase-like_dom"/>
</dbReference>
<evidence type="ECO:0000313" key="13">
    <source>
        <dbReference type="Proteomes" id="UP001603013"/>
    </source>
</evidence>
<comment type="similarity">
    <text evidence="2 8">Belongs to the carbamoyltransferase HypF family.</text>
</comment>
<evidence type="ECO:0000256" key="5">
    <source>
        <dbReference type="ARBA" id="ARBA00022771"/>
    </source>
</evidence>
<comment type="catalytic activity">
    <reaction evidence="9">
        <text>an acyl phosphate + H2O = a carboxylate + phosphate + H(+)</text>
        <dbReference type="Rhea" id="RHEA:14965"/>
        <dbReference type="ChEBI" id="CHEBI:15377"/>
        <dbReference type="ChEBI" id="CHEBI:15378"/>
        <dbReference type="ChEBI" id="CHEBI:29067"/>
        <dbReference type="ChEBI" id="CHEBI:43474"/>
        <dbReference type="ChEBI" id="CHEBI:59918"/>
        <dbReference type="EC" id="3.6.1.7"/>
    </reaction>
</comment>
<keyword evidence="4" id="KW-0479">Metal-binding</keyword>
<dbReference type="InterPro" id="IPR055128">
    <property type="entry name" value="HypF_C_2"/>
</dbReference>
<dbReference type="Pfam" id="PF17788">
    <property type="entry name" value="HypF_C"/>
    <property type="match status" value="1"/>
</dbReference>
<dbReference type="PIRSF" id="PIRSF006256">
    <property type="entry name" value="CMPcnvr_hdrg_mat"/>
    <property type="match status" value="1"/>
</dbReference>
<evidence type="ECO:0000256" key="2">
    <source>
        <dbReference type="ARBA" id="ARBA00008097"/>
    </source>
</evidence>
<evidence type="ECO:0000256" key="8">
    <source>
        <dbReference type="PIRNR" id="PIRNR006256"/>
    </source>
</evidence>
<sequence>MSAPHPGTVGIPASQRRRVMVRGVVQGVGFRPFLYSLATAMELSGHVSNTAEGVVAEVEGTPSAVALFCDRIAAEAPPLAVVESVDHQDVPASGGTGFTIIASRSEGPARTLVSPDVATCAACLAELADPSDRRHRHPFITCTHCGPRFTIVTGLPYDRAHTTMAAFPMCPDCAREYADPADRRFHAQPVACPGCGPRLRLLRPVEGGPPTEVAAADPVAEARRLLADGAILAVKGLGGYHLACDASQAESVTLLRRRKARGDKPFALMARDSADIEHLVHVGPEEHALLTGGVRPIVLLRRRATPLRGLGSPGVSDAVAPGSPDLGVMLPYTPLHHLLLGLPADPAGPRLLVMTSGNTAGEPIVTDDAEALERLAHLADAWLTHDRPIQVPCDDSLVRVCDGERMILRRSRGYAPLPITLPVPVRPALAVGGDLKNAFGLADGRRAWLSAHIGDMDDLATQYAFERAERQLESITGVEPLVLAADRHPGYRSGQWAERHAAGRPLVRVQHHHAHVAAAMAEHGLDGTHRVIGVGFDGTGYGDDGAVWGGEFLLADYDGFTRFAHLAYVPLPGGDAAVHRPYRMALAHLSAAGIAWTDDLPCVAVCPPDERRVLETQMKRNVNCAPTSSMGRLFDAVSSLAGVCHRAGYEAQAAIELEAAALTAENVGAAVGRTGYAFALRPPQGAVGAAWTADPAPVLAAIADDVRAGVQPALVAARFHRAVAALVHHTCVVARERHGLDTVALTGGVFANVLLSSACAEALRKDGFTVLRHHQVPPNDGGLALGQLVIAGHRTAD</sequence>
<dbReference type="SUPFAM" id="SSF54975">
    <property type="entry name" value="Acylphosphatase/BLUF domain-like"/>
    <property type="match status" value="1"/>
</dbReference>
<dbReference type="InterPro" id="IPR051060">
    <property type="entry name" value="Carbamoyltrans_HypF-like"/>
</dbReference>
<dbReference type="Gene3D" id="3.30.420.360">
    <property type="match status" value="1"/>
</dbReference>
<keyword evidence="3 12" id="KW-0436">Ligase</keyword>
<comment type="caution">
    <text evidence="12">The sequence shown here is derived from an EMBL/GenBank/DDBJ whole genome shotgun (WGS) entry which is preliminary data.</text>
</comment>
<feature type="domain" description="Acylphosphatase-like" evidence="10">
    <location>
        <begin position="16"/>
        <end position="102"/>
    </location>
</feature>
<organism evidence="12 13">
    <name type="scientific">Streptomyces lateritius</name>
    <dbReference type="NCBI Taxonomy" id="67313"/>
    <lineage>
        <taxon>Bacteria</taxon>
        <taxon>Bacillati</taxon>
        <taxon>Actinomycetota</taxon>
        <taxon>Actinomycetes</taxon>
        <taxon>Kitasatosporales</taxon>
        <taxon>Streptomycetaceae</taxon>
        <taxon>Streptomyces</taxon>
    </lineage>
</organism>
<keyword evidence="13" id="KW-1185">Reference proteome</keyword>
<dbReference type="RefSeq" id="WP_391934730.1">
    <property type="nucleotide sequence ID" value="NZ_JBIBSM010000007.1"/>
</dbReference>
<dbReference type="EMBL" id="JBIBSM010000007">
    <property type="protein sequence ID" value="MFF8277441.1"/>
    <property type="molecule type" value="Genomic_DNA"/>
</dbReference>
<dbReference type="InterPro" id="IPR041440">
    <property type="entry name" value="HypF_C"/>
</dbReference>
<name>A0ABW6YC84_9ACTN</name>
<dbReference type="Pfam" id="PF07503">
    <property type="entry name" value="zf-HYPF"/>
    <property type="match status" value="2"/>
</dbReference>
<dbReference type="Pfam" id="PF01300">
    <property type="entry name" value="Sua5_yciO_yrdC"/>
    <property type="match status" value="1"/>
</dbReference>
<comment type="catalytic activity">
    <reaction evidence="7">
        <text>C-terminal L-cysteinyl-[HypE protein] + carbamoyl phosphate + ATP + H2O = C-terminal S-carboxamide-L-cysteinyl-[HypE protein] + AMP + phosphate + diphosphate + H(+)</text>
        <dbReference type="Rhea" id="RHEA:55636"/>
        <dbReference type="Rhea" id="RHEA-COMP:14247"/>
        <dbReference type="Rhea" id="RHEA-COMP:14392"/>
        <dbReference type="ChEBI" id="CHEBI:15377"/>
        <dbReference type="ChEBI" id="CHEBI:15378"/>
        <dbReference type="ChEBI" id="CHEBI:30616"/>
        <dbReference type="ChEBI" id="CHEBI:33019"/>
        <dbReference type="ChEBI" id="CHEBI:43474"/>
        <dbReference type="ChEBI" id="CHEBI:58228"/>
        <dbReference type="ChEBI" id="CHEBI:76913"/>
        <dbReference type="ChEBI" id="CHEBI:139126"/>
        <dbReference type="ChEBI" id="CHEBI:456215"/>
    </reaction>
</comment>
<dbReference type="NCBIfam" id="TIGR00143">
    <property type="entry name" value="hypF"/>
    <property type="match status" value="1"/>
</dbReference>
<dbReference type="PROSITE" id="PS51160">
    <property type="entry name" value="ACYLPHOSPHATASE_3"/>
    <property type="match status" value="1"/>
</dbReference>
<evidence type="ECO:0000256" key="9">
    <source>
        <dbReference type="PROSITE-ProRule" id="PRU00520"/>
    </source>
</evidence>
<dbReference type="PROSITE" id="PS51163">
    <property type="entry name" value="YRDC"/>
    <property type="match status" value="1"/>
</dbReference>
<dbReference type="Gene3D" id="3.30.420.40">
    <property type="match status" value="1"/>
</dbReference>
<accession>A0ABW6YC84</accession>
<dbReference type="Pfam" id="PF00708">
    <property type="entry name" value="Acylphosphatase"/>
    <property type="match status" value="1"/>
</dbReference>
<reference evidence="12 13" key="1">
    <citation type="submission" date="2024-10" db="EMBL/GenBank/DDBJ databases">
        <title>The Natural Products Discovery Center: Release of the First 8490 Sequenced Strains for Exploring Actinobacteria Biosynthetic Diversity.</title>
        <authorList>
            <person name="Kalkreuter E."/>
            <person name="Kautsar S.A."/>
            <person name="Yang D."/>
            <person name="Bader C.D."/>
            <person name="Teijaro C.N."/>
            <person name="Fluegel L."/>
            <person name="Davis C.M."/>
            <person name="Simpson J.R."/>
            <person name="Lauterbach L."/>
            <person name="Steele A.D."/>
            <person name="Gui C."/>
            <person name="Meng S."/>
            <person name="Li G."/>
            <person name="Viehrig K."/>
            <person name="Ye F."/>
            <person name="Su P."/>
            <person name="Kiefer A.F."/>
            <person name="Nichols A."/>
            <person name="Cepeda A.J."/>
            <person name="Yan W."/>
            <person name="Fan B."/>
            <person name="Jiang Y."/>
            <person name="Adhikari A."/>
            <person name="Zheng C.-J."/>
            <person name="Schuster L."/>
            <person name="Cowan T.M."/>
            <person name="Smanski M.J."/>
            <person name="Chevrette M.G."/>
            <person name="De Carvalho L.P.S."/>
            <person name="Shen B."/>
        </authorList>
    </citation>
    <scope>NUCLEOTIDE SEQUENCE [LARGE SCALE GENOMIC DNA]</scope>
    <source>
        <strain evidence="12 13">NPDC015755</strain>
    </source>
</reference>
<dbReference type="InterPro" id="IPR017945">
    <property type="entry name" value="DHBP_synth_RibB-like_a/b_dom"/>
</dbReference>
<dbReference type="PANTHER" id="PTHR42959">
    <property type="entry name" value="CARBAMOYLTRANSFERASE"/>
    <property type="match status" value="1"/>
</dbReference>
<dbReference type="InterPro" id="IPR036046">
    <property type="entry name" value="Acylphosphatase-like_dom_sf"/>
</dbReference>
<evidence type="ECO:0000313" key="12">
    <source>
        <dbReference type="EMBL" id="MFF8277441.1"/>
    </source>
</evidence>
<evidence type="ECO:0000256" key="3">
    <source>
        <dbReference type="ARBA" id="ARBA00022598"/>
    </source>
</evidence>
<dbReference type="EC" id="6.2.-.-" evidence="8"/>
<feature type="domain" description="YrdC-like" evidence="11">
    <location>
        <begin position="216"/>
        <end position="413"/>
    </location>
</feature>
<feature type="active site" evidence="9">
    <location>
        <position position="49"/>
    </location>
</feature>
<comment type="pathway">
    <text evidence="1">Protein modification; [NiFe] hydrogenase maturation.</text>
</comment>
<dbReference type="Pfam" id="PF22521">
    <property type="entry name" value="HypF_C_2"/>
    <property type="match status" value="1"/>
</dbReference>
<dbReference type="PANTHER" id="PTHR42959:SF1">
    <property type="entry name" value="CARBAMOYLTRANSFERASE HYPF"/>
    <property type="match status" value="1"/>
</dbReference>
<dbReference type="InterPro" id="IPR011125">
    <property type="entry name" value="Znf_HypF"/>
</dbReference>
<evidence type="ECO:0000256" key="4">
    <source>
        <dbReference type="ARBA" id="ARBA00022723"/>
    </source>
</evidence>
<dbReference type="InterPro" id="IPR017968">
    <property type="entry name" value="Acylphosphatase_CS"/>
</dbReference>
<dbReference type="Gene3D" id="3.30.110.120">
    <property type="match status" value="1"/>
</dbReference>
<feature type="active site" evidence="9">
    <location>
        <position position="31"/>
    </location>
</feature>
<dbReference type="InterPro" id="IPR006070">
    <property type="entry name" value="Sua5-like_dom"/>
</dbReference>
<keyword evidence="5" id="KW-0863">Zinc-finger</keyword>
<evidence type="ECO:0000259" key="11">
    <source>
        <dbReference type="PROSITE" id="PS51163"/>
    </source>
</evidence>
<evidence type="ECO:0000256" key="7">
    <source>
        <dbReference type="ARBA" id="ARBA00048220"/>
    </source>
</evidence>
<dbReference type="Gene3D" id="3.90.870.50">
    <property type="match status" value="1"/>
</dbReference>
<keyword evidence="6" id="KW-0862">Zinc</keyword>